<protein>
    <submittedName>
        <fullName evidence="1">Uncharacterized protein</fullName>
    </submittedName>
</protein>
<dbReference type="EMBL" id="BARU01036427">
    <property type="protein sequence ID" value="GAH89599.1"/>
    <property type="molecule type" value="Genomic_DNA"/>
</dbReference>
<accession>X1KHH6</accession>
<proteinExistence type="predicted"/>
<name>X1KHH6_9ZZZZ</name>
<reference evidence="1" key="1">
    <citation type="journal article" date="2014" name="Front. Microbiol.">
        <title>High frequency of phylogenetically diverse reductive dehalogenase-homologous genes in deep subseafloor sedimentary metagenomes.</title>
        <authorList>
            <person name="Kawai M."/>
            <person name="Futagami T."/>
            <person name="Toyoda A."/>
            <person name="Takaki Y."/>
            <person name="Nishi S."/>
            <person name="Hori S."/>
            <person name="Arai W."/>
            <person name="Tsubouchi T."/>
            <person name="Morono Y."/>
            <person name="Uchiyama I."/>
            <person name="Ito T."/>
            <person name="Fujiyama A."/>
            <person name="Inagaki F."/>
            <person name="Takami H."/>
        </authorList>
    </citation>
    <scope>NUCLEOTIDE SEQUENCE</scope>
    <source>
        <strain evidence="1">Expedition CK06-06</strain>
    </source>
</reference>
<sequence>IVFVTTNSMFQSGLLYKKLSHDQIGKLQVISSEFSLFGEQYLSNQLSQTKQVFERCRTKGEMELWASQFKSEAVANVDFWERKFQDHKNALEEIVGSLC</sequence>
<organism evidence="1">
    <name type="scientific">marine sediment metagenome</name>
    <dbReference type="NCBI Taxonomy" id="412755"/>
    <lineage>
        <taxon>unclassified sequences</taxon>
        <taxon>metagenomes</taxon>
        <taxon>ecological metagenomes</taxon>
    </lineage>
</organism>
<evidence type="ECO:0000313" key="1">
    <source>
        <dbReference type="EMBL" id="GAH89599.1"/>
    </source>
</evidence>
<feature type="non-terminal residue" evidence="1">
    <location>
        <position position="1"/>
    </location>
</feature>
<dbReference type="AlphaFoldDB" id="X1KHH6"/>
<gene>
    <name evidence="1" type="ORF">S03H2_56880</name>
</gene>
<comment type="caution">
    <text evidence="1">The sequence shown here is derived from an EMBL/GenBank/DDBJ whole genome shotgun (WGS) entry which is preliminary data.</text>
</comment>